<dbReference type="EMBL" id="AP019835">
    <property type="protein sequence ID" value="BBM50952.1"/>
    <property type="molecule type" value="Genomic_DNA"/>
</dbReference>
<reference evidence="7" key="2">
    <citation type="submission" date="2016-01" db="EMBL/GenBank/DDBJ databases">
        <authorList>
            <person name="Oliw E.H."/>
        </authorList>
    </citation>
    <scope>NUCLEOTIDE SEQUENCE [LARGE SCALE GENOMIC DNA]</scope>
    <source>
        <strain evidence="7">KA00185</strain>
    </source>
</reference>
<dbReference type="InterPro" id="IPR036388">
    <property type="entry name" value="WH-like_DNA-bd_sf"/>
</dbReference>
<dbReference type="Pfam" id="PF00392">
    <property type="entry name" value="GntR"/>
    <property type="match status" value="1"/>
</dbReference>
<evidence type="ECO:0000313" key="7">
    <source>
        <dbReference type="EMBL" id="KXB70028.1"/>
    </source>
</evidence>
<keyword evidence="2" id="KW-0238">DNA-binding</keyword>
<dbReference type="Proteomes" id="UP000070483">
    <property type="component" value="Unassembled WGS sequence"/>
</dbReference>
<name>A0A134AQP6_9FUSO</name>
<dbReference type="GO" id="GO:0003677">
    <property type="term" value="F:DNA binding"/>
    <property type="evidence" value="ECO:0007669"/>
    <property type="project" value="UniProtKB-KW"/>
</dbReference>
<protein>
    <recommendedName>
        <fullName evidence="4">HTH gntR-type domain-containing protein</fullName>
    </recommendedName>
</protein>
<dbReference type="SUPFAM" id="SSF46785">
    <property type="entry name" value="Winged helix' DNA-binding domain"/>
    <property type="match status" value="1"/>
</dbReference>
<evidence type="ECO:0000313" key="6">
    <source>
        <dbReference type="EMBL" id="BBM50952.1"/>
    </source>
</evidence>
<dbReference type="GO" id="GO:0003700">
    <property type="term" value="F:DNA-binding transcription factor activity"/>
    <property type="evidence" value="ECO:0007669"/>
    <property type="project" value="InterPro"/>
</dbReference>
<dbReference type="Proteomes" id="UP000321501">
    <property type="component" value="Chromosome"/>
</dbReference>
<reference evidence="5 9" key="3">
    <citation type="submission" date="2019-07" db="EMBL/GenBank/DDBJ databases">
        <title>Complete Genome Sequence of Leptotrichia wadei Strain JMUB3933.</title>
        <authorList>
            <person name="Watanabe S."/>
            <person name="Cui L."/>
        </authorList>
    </citation>
    <scope>NUCLEOTIDE SEQUENCE [LARGE SCALE GENOMIC DNA]</scope>
    <source>
        <strain evidence="5 9">JMUB3933</strain>
    </source>
</reference>
<dbReference type="PROSITE" id="PS50949">
    <property type="entry name" value="HTH_GNTR"/>
    <property type="match status" value="1"/>
</dbReference>
<proteinExistence type="predicted"/>
<evidence type="ECO:0000313" key="10">
    <source>
        <dbReference type="Proteomes" id="UP000321501"/>
    </source>
</evidence>
<dbReference type="Gene3D" id="1.10.10.10">
    <property type="entry name" value="Winged helix-like DNA-binding domain superfamily/Winged helix DNA-binding domain"/>
    <property type="match status" value="1"/>
</dbReference>
<keyword evidence="3" id="KW-0804">Transcription</keyword>
<dbReference type="EMBL" id="LSDD01000008">
    <property type="protein sequence ID" value="KXB70028.1"/>
    <property type="molecule type" value="Genomic_DNA"/>
</dbReference>
<accession>A0A134AQP6</accession>
<evidence type="ECO:0000259" key="4">
    <source>
        <dbReference type="PROSITE" id="PS50949"/>
    </source>
</evidence>
<gene>
    <name evidence="7" type="ORF">HMPREF3180_00179</name>
    <name evidence="5" type="ORF">JMUB3933_2185</name>
    <name evidence="6" type="ORF">JMUB3934_2274</name>
</gene>
<feature type="domain" description="HTH gntR-type" evidence="4">
    <location>
        <begin position="1"/>
        <end position="54"/>
    </location>
</feature>
<sequence>MLKYREIAQELRNKIINGDYIPNEKLPNEKEMCEKYKTSRITVKKPWIYWFQKG</sequence>
<dbReference type="PATRIC" id="fig|157687.3.peg.182"/>
<dbReference type="RefSeq" id="WP_197416544.1">
    <property type="nucleotide sequence ID" value="NZ_AP019834.1"/>
</dbReference>
<evidence type="ECO:0000256" key="2">
    <source>
        <dbReference type="ARBA" id="ARBA00023125"/>
    </source>
</evidence>
<keyword evidence="8" id="KW-1185">Reference proteome</keyword>
<organism evidence="7 8">
    <name type="scientific">Leptotrichia wadei</name>
    <dbReference type="NCBI Taxonomy" id="157687"/>
    <lineage>
        <taxon>Bacteria</taxon>
        <taxon>Fusobacteriati</taxon>
        <taxon>Fusobacteriota</taxon>
        <taxon>Fusobacteriia</taxon>
        <taxon>Fusobacteriales</taxon>
        <taxon>Leptotrichiaceae</taxon>
        <taxon>Leptotrichia</taxon>
    </lineage>
</organism>
<dbReference type="InterPro" id="IPR000524">
    <property type="entry name" value="Tscrpt_reg_HTH_GntR"/>
</dbReference>
<evidence type="ECO:0000313" key="8">
    <source>
        <dbReference type="Proteomes" id="UP000070483"/>
    </source>
</evidence>
<dbReference type="AlphaFoldDB" id="A0A134AQP6"/>
<reference evidence="8" key="1">
    <citation type="submission" date="2016-01" db="EMBL/GenBank/DDBJ databases">
        <authorList>
            <person name="Mitreva M."/>
            <person name="Pepin K.H."/>
            <person name="Mihindukulasuriya K.A."/>
            <person name="Fulton R."/>
            <person name="Fronick C."/>
            <person name="O'Laughlin M."/>
            <person name="Miner T."/>
            <person name="Herter B."/>
            <person name="Rosa B.A."/>
            <person name="Cordes M."/>
            <person name="Tomlinson C."/>
            <person name="Wollam A."/>
            <person name="Palsikar V.B."/>
            <person name="Mardis E.R."/>
            <person name="Wilson R.K."/>
        </authorList>
    </citation>
    <scope>NUCLEOTIDE SEQUENCE [LARGE SCALE GENOMIC DNA]</scope>
    <source>
        <strain evidence="8">KA00185</strain>
    </source>
</reference>
<dbReference type="EMBL" id="AP019834">
    <property type="protein sequence ID" value="BBM48659.1"/>
    <property type="molecule type" value="Genomic_DNA"/>
</dbReference>
<keyword evidence="1" id="KW-0805">Transcription regulation</keyword>
<dbReference type="Proteomes" id="UP000321397">
    <property type="component" value="Chromosome"/>
</dbReference>
<reference evidence="6 10" key="4">
    <citation type="submission" date="2019-07" db="EMBL/GenBank/DDBJ databases">
        <title>Complete Genome Sequence of Leptotrichia wadei Strain JMUB3934.</title>
        <authorList>
            <person name="Watanabe S."/>
            <person name="Cui L."/>
        </authorList>
    </citation>
    <scope>NUCLEOTIDE SEQUENCE [LARGE SCALE GENOMIC DNA]</scope>
    <source>
        <strain evidence="6 10">JMUB3934</strain>
    </source>
</reference>
<evidence type="ECO:0000313" key="9">
    <source>
        <dbReference type="Proteomes" id="UP000321397"/>
    </source>
</evidence>
<dbReference type="InterPro" id="IPR036390">
    <property type="entry name" value="WH_DNA-bd_sf"/>
</dbReference>
<dbReference type="STRING" id="157687.HMPREF3180_00179"/>
<evidence type="ECO:0000256" key="1">
    <source>
        <dbReference type="ARBA" id="ARBA00023015"/>
    </source>
</evidence>
<evidence type="ECO:0000256" key="3">
    <source>
        <dbReference type="ARBA" id="ARBA00023163"/>
    </source>
</evidence>
<evidence type="ECO:0000313" key="5">
    <source>
        <dbReference type="EMBL" id="BBM48659.1"/>
    </source>
</evidence>
<dbReference type="CDD" id="cd07377">
    <property type="entry name" value="WHTH_GntR"/>
    <property type="match status" value="1"/>
</dbReference>